<dbReference type="PANTHER" id="PTHR16171:SF11">
    <property type="entry name" value="DNA EXCISION REPAIR PROTEIN ERCC-5"/>
    <property type="match status" value="1"/>
</dbReference>
<keyword evidence="7" id="KW-1185">Reference proteome</keyword>
<evidence type="ECO:0000256" key="2">
    <source>
        <dbReference type="ARBA" id="ARBA00022759"/>
    </source>
</evidence>
<reference evidence="6" key="1">
    <citation type="submission" date="2025-08" db="UniProtKB">
        <authorList>
            <consortium name="Ensembl"/>
        </authorList>
    </citation>
    <scope>IDENTIFICATION</scope>
</reference>
<evidence type="ECO:0000259" key="5">
    <source>
        <dbReference type="SMART" id="SM00484"/>
    </source>
</evidence>
<feature type="region of interest" description="Disordered" evidence="4">
    <location>
        <begin position="303"/>
        <end position="388"/>
    </location>
</feature>
<dbReference type="GO" id="GO:0004520">
    <property type="term" value="F:DNA endonuclease activity"/>
    <property type="evidence" value="ECO:0007669"/>
    <property type="project" value="TreeGrafter"/>
</dbReference>
<dbReference type="SUPFAM" id="SSF88723">
    <property type="entry name" value="PIN domain-like"/>
    <property type="match status" value="1"/>
</dbReference>
<dbReference type="GO" id="GO:0003697">
    <property type="term" value="F:single-stranded DNA binding"/>
    <property type="evidence" value="ECO:0007669"/>
    <property type="project" value="InterPro"/>
</dbReference>
<dbReference type="Gene3D" id="3.40.50.1010">
    <property type="entry name" value="5'-nuclease"/>
    <property type="match status" value="1"/>
</dbReference>
<dbReference type="InterPro" id="IPR006086">
    <property type="entry name" value="XPG-I_dom"/>
</dbReference>
<dbReference type="Gene3D" id="1.10.150.20">
    <property type="entry name" value="5' to 3' exonuclease, C-terminal subdomain"/>
    <property type="match status" value="1"/>
</dbReference>
<reference evidence="6" key="2">
    <citation type="submission" date="2025-09" db="UniProtKB">
        <authorList>
            <consortium name="Ensembl"/>
        </authorList>
    </citation>
    <scope>IDENTIFICATION</scope>
</reference>
<dbReference type="Ensembl" id="ENSANIT00000024662.1">
    <property type="protein sequence ID" value="ENSANIP00000023870.1"/>
    <property type="gene ID" value="ENSANIG00000016201.1"/>
</dbReference>
<keyword evidence="2" id="KW-0255">Endonuclease</keyword>
<evidence type="ECO:0000256" key="1">
    <source>
        <dbReference type="ARBA" id="ARBA00004123"/>
    </source>
</evidence>
<dbReference type="InterPro" id="IPR036279">
    <property type="entry name" value="5-3_exonuclease_C_sf"/>
</dbReference>
<dbReference type="SUPFAM" id="SSF47807">
    <property type="entry name" value="5' to 3' exonuclease, C-terminal subdomain"/>
    <property type="match status" value="1"/>
</dbReference>
<dbReference type="CDD" id="cd09904">
    <property type="entry name" value="H3TH_XPG"/>
    <property type="match status" value="1"/>
</dbReference>
<dbReference type="AlphaFoldDB" id="A0A8B9S0A6"/>
<sequence length="388" mass="44165">MFLISPMEAEAQCAILDLTDQTSGTITDDSDVWLFGARHVYKNFFSQNKYVEYYQYVDFQNQLGLDRSKLINLAYLLGSDYTEGIPNVGFVTAMEILNEFPGHGLEPLLKFAEWWNEAQKNKKLRPNPRDTKVKKKLRELQLSSGFPNPAVAEAYLKPVVDETRGSFTWGKPDVEQIREYPFTGWTKIDEILLPVVKQLNLQQTQLRIDSFFRLAQHEKQAIKSQRLRRAVTCLKRKEKEEEADEIREATAVMEIELKQREEKKGEGTAGCANHQAVSMEVQSGKRRKHADFRKEHIYGGGFIGNLHLSETSSDSSVEESESRDLGKSRKRKNVSAMEATDCKEKKGCSSSSGEDEDLGNVAMVTAKPVFEGRKKKSQSKKGRKKKKP</sequence>
<organism evidence="6 7">
    <name type="scientific">Accipiter nisus</name>
    <name type="common">Eurasian sparrowhawk</name>
    <dbReference type="NCBI Taxonomy" id="211598"/>
    <lineage>
        <taxon>Eukaryota</taxon>
        <taxon>Metazoa</taxon>
        <taxon>Chordata</taxon>
        <taxon>Craniata</taxon>
        <taxon>Vertebrata</taxon>
        <taxon>Euteleostomi</taxon>
        <taxon>Archelosauria</taxon>
        <taxon>Archosauria</taxon>
        <taxon>Dinosauria</taxon>
        <taxon>Saurischia</taxon>
        <taxon>Theropoda</taxon>
        <taxon>Coelurosauria</taxon>
        <taxon>Aves</taxon>
        <taxon>Neognathae</taxon>
        <taxon>Neoaves</taxon>
        <taxon>Telluraves</taxon>
        <taxon>Accipitrimorphae</taxon>
        <taxon>Accipitriformes</taxon>
        <taxon>Accipitridae</taxon>
        <taxon>Accipitrinae</taxon>
        <taxon>Accipiter</taxon>
    </lineage>
</organism>
<evidence type="ECO:0000256" key="3">
    <source>
        <dbReference type="ARBA" id="ARBA00023242"/>
    </source>
</evidence>
<feature type="compositionally biased region" description="Basic residues" evidence="4">
    <location>
        <begin position="373"/>
        <end position="388"/>
    </location>
</feature>
<dbReference type="CDD" id="cd09868">
    <property type="entry name" value="PIN_XPG_RAD2"/>
    <property type="match status" value="1"/>
</dbReference>
<name>A0A8B9S0A6_9AVES</name>
<dbReference type="GO" id="GO:0006289">
    <property type="term" value="P:nucleotide-excision repair"/>
    <property type="evidence" value="ECO:0007669"/>
    <property type="project" value="InterPro"/>
</dbReference>
<keyword evidence="2" id="KW-0378">Hydrolase</keyword>
<dbReference type="SMART" id="SM00484">
    <property type="entry name" value="XPGI"/>
    <property type="match status" value="1"/>
</dbReference>
<protein>
    <recommendedName>
        <fullName evidence="5">XPG-I domain-containing protein</fullName>
    </recommendedName>
</protein>
<dbReference type="InterPro" id="IPR001044">
    <property type="entry name" value="XPG/Rad2_eukaryotes"/>
</dbReference>
<dbReference type="SMART" id="SM00279">
    <property type="entry name" value="HhH2"/>
    <property type="match status" value="1"/>
</dbReference>
<dbReference type="PRINTS" id="PR00066">
    <property type="entry name" value="XRODRMPGMNTG"/>
</dbReference>
<dbReference type="InterPro" id="IPR006084">
    <property type="entry name" value="XPG/Rad2"/>
</dbReference>
<dbReference type="GO" id="GO:0005634">
    <property type="term" value="C:nucleus"/>
    <property type="evidence" value="ECO:0007669"/>
    <property type="project" value="UniProtKB-SubCell"/>
</dbReference>
<keyword evidence="2" id="KW-0540">Nuclease</keyword>
<dbReference type="PANTHER" id="PTHR16171">
    <property type="entry name" value="DNA REPAIR PROTEIN COMPLEMENTING XP-G CELLS-RELATED"/>
    <property type="match status" value="1"/>
</dbReference>
<evidence type="ECO:0000256" key="4">
    <source>
        <dbReference type="SAM" id="MobiDB-lite"/>
    </source>
</evidence>
<comment type="subcellular location">
    <subcellularLocation>
        <location evidence="1">Nucleus</location>
    </subcellularLocation>
</comment>
<keyword evidence="3" id="KW-0539">Nucleus</keyword>
<accession>A0A8B9S0A6</accession>
<feature type="domain" description="XPG-I" evidence="5">
    <location>
        <begin position="1"/>
        <end position="65"/>
    </location>
</feature>
<evidence type="ECO:0000313" key="7">
    <source>
        <dbReference type="Proteomes" id="UP000694541"/>
    </source>
</evidence>
<dbReference type="Pfam" id="PF00867">
    <property type="entry name" value="XPG_I"/>
    <property type="match status" value="1"/>
</dbReference>
<dbReference type="Proteomes" id="UP000694541">
    <property type="component" value="Unplaced"/>
</dbReference>
<dbReference type="PRINTS" id="PR00853">
    <property type="entry name" value="XPGRADSUPER"/>
</dbReference>
<dbReference type="InterPro" id="IPR029060">
    <property type="entry name" value="PIN-like_dom_sf"/>
</dbReference>
<proteinExistence type="predicted"/>
<dbReference type="FunFam" id="1.10.150.20:FF:000037">
    <property type="entry name" value="DNA repair protein complementing XP-G cells homolog"/>
    <property type="match status" value="1"/>
</dbReference>
<evidence type="ECO:0000313" key="6">
    <source>
        <dbReference type="Ensembl" id="ENSANIP00000023870.1"/>
    </source>
</evidence>
<dbReference type="InterPro" id="IPR008918">
    <property type="entry name" value="HhH2"/>
</dbReference>